<dbReference type="RefSeq" id="WP_229933690.1">
    <property type="nucleotide sequence ID" value="NZ_CAJHOF010000037.1"/>
</dbReference>
<keyword evidence="1" id="KW-0472">Membrane</keyword>
<sequence length="106" mass="12692">MKTQNFVFIMSLLVVFSGCAVGPATYENFVRKMELNKKMWTPNEYMIKNFREIYSEDKYIYVFRNTINGCVYGYLTNRDGKPERVIDWIILSGKEYCKEKQRWTLS</sequence>
<proteinExistence type="predicted"/>
<keyword evidence="3" id="KW-1185">Reference proteome</keyword>
<keyword evidence="1" id="KW-0812">Transmembrane</keyword>
<dbReference type="Proteomes" id="UP000789803">
    <property type="component" value="Unassembled WGS sequence"/>
</dbReference>
<feature type="transmembrane region" description="Helical" evidence="1">
    <location>
        <begin position="6"/>
        <end position="29"/>
    </location>
</feature>
<evidence type="ECO:0008006" key="4">
    <source>
        <dbReference type="Google" id="ProtNLM"/>
    </source>
</evidence>
<keyword evidence="1" id="KW-1133">Transmembrane helix</keyword>
<name>A0ABM8QAD8_9BACT</name>
<dbReference type="PROSITE" id="PS51257">
    <property type="entry name" value="PROKAR_LIPOPROTEIN"/>
    <property type="match status" value="1"/>
</dbReference>
<organism evidence="2 3">
    <name type="scientific">Campylobacter majalis</name>
    <dbReference type="NCBI Taxonomy" id="2790656"/>
    <lineage>
        <taxon>Bacteria</taxon>
        <taxon>Pseudomonadati</taxon>
        <taxon>Campylobacterota</taxon>
        <taxon>Epsilonproteobacteria</taxon>
        <taxon>Campylobacterales</taxon>
        <taxon>Campylobacteraceae</taxon>
        <taxon>Campylobacter</taxon>
    </lineage>
</organism>
<comment type="caution">
    <text evidence="2">The sequence shown here is derived from an EMBL/GenBank/DDBJ whole genome shotgun (WGS) entry which is preliminary data.</text>
</comment>
<dbReference type="EMBL" id="CAJHOF010000037">
    <property type="protein sequence ID" value="CAD7289837.1"/>
    <property type="molecule type" value="Genomic_DNA"/>
</dbReference>
<evidence type="ECO:0000313" key="3">
    <source>
        <dbReference type="Proteomes" id="UP000789803"/>
    </source>
</evidence>
<reference evidence="2 3" key="1">
    <citation type="submission" date="2020-11" db="EMBL/GenBank/DDBJ databases">
        <authorList>
            <person name="Peeters C."/>
        </authorList>
    </citation>
    <scope>NUCLEOTIDE SEQUENCE [LARGE SCALE GENOMIC DNA]</scope>
    <source>
        <strain evidence="2 3">LMG 7974</strain>
    </source>
</reference>
<evidence type="ECO:0000313" key="2">
    <source>
        <dbReference type="EMBL" id="CAD7289837.1"/>
    </source>
</evidence>
<gene>
    <name evidence="2" type="ORF">LMG7974_01922</name>
</gene>
<accession>A0ABM8QAD8</accession>
<protein>
    <recommendedName>
        <fullName evidence="4">Lipoprotein</fullName>
    </recommendedName>
</protein>
<evidence type="ECO:0000256" key="1">
    <source>
        <dbReference type="SAM" id="Phobius"/>
    </source>
</evidence>